<dbReference type="Proteomes" id="UP000053105">
    <property type="component" value="Unassembled WGS sequence"/>
</dbReference>
<dbReference type="AlphaFoldDB" id="A0A0M8ZPU4"/>
<keyword evidence="2" id="KW-1185">Reference proteome</keyword>
<sequence>MICKTSLIDYGEYRTTDYLSEMYEAESFGQAEESVQSFNVTQNYAWFID</sequence>
<reference evidence="1 2" key="1">
    <citation type="submission" date="2015-07" db="EMBL/GenBank/DDBJ databases">
        <title>The genome of Melipona quadrifasciata.</title>
        <authorList>
            <person name="Pan H."/>
            <person name="Kapheim K."/>
        </authorList>
    </citation>
    <scope>NUCLEOTIDE SEQUENCE [LARGE SCALE GENOMIC DNA]</scope>
    <source>
        <strain evidence="1">0111107301</strain>
        <tissue evidence="1">Whole body</tissue>
    </source>
</reference>
<dbReference type="EMBL" id="KQ435922">
    <property type="protein sequence ID" value="KOX68467.1"/>
    <property type="molecule type" value="Genomic_DNA"/>
</dbReference>
<name>A0A0M8ZPU4_9HYME</name>
<organism evidence="1 2">
    <name type="scientific">Melipona quadrifasciata</name>
    <dbReference type="NCBI Taxonomy" id="166423"/>
    <lineage>
        <taxon>Eukaryota</taxon>
        <taxon>Metazoa</taxon>
        <taxon>Ecdysozoa</taxon>
        <taxon>Arthropoda</taxon>
        <taxon>Hexapoda</taxon>
        <taxon>Insecta</taxon>
        <taxon>Pterygota</taxon>
        <taxon>Neoptera</taxon>
        <taxon>Endopterygota</taxon>
        <taxon>Hymenoptera</taxon>
        <taxon>Apocrita</taxon>
        <taxon>Aculeata</taxon>
        <taxon>Apoidea</taxon>
        <taxon>Anthophila</taxon>
        <taxon>Apidae</taxon>
        <taxon>Melipona</taxon>
    </lineage>
</organism>
<gene>
    <name evidence="1" type="ORF">WN51_03953</name>
</gene>
<protein>
    <submittedName>
        <fullName evidence="1">Uncharacterized protein</fullName>
    </submittedName>
</protein>
<evidence type="ECO:0000313" key="2">
    <source>
        <dbReference type="Proteomes" id="UP000053105"/>
    </source>
</evidence>
<accession>A0A0M8ZPU4</accession>
<proteinExistence type="predicted"/>
<evidence type="ECO:0000313" key="1">
    <source>
        <dbReference type="EMBL" id="KOX68467.1"/>
    </source>
</evidence>